<evidence type="ECO:0000259" key="1">
    <source>
        <dbReference type="Pfam" id="PF01370"/>
    </source>
</evidence>
<organism evidence="2 3">
    <name type="scientific">Pseudogymnoascus verrucosus</name>
    <dbReference type="NCBI Taxonomy" id="342668"/>
    <lineage>
        <taxon>Eukaryota</taxon>
        <taxon>Fungi</taxon>
        <taxon>Dikarya</taxon>
        <taxon>Ascomycota</taxon>
        <taxon>Pezizomycotina</taxon>
        <taxon>Leotiomycetes</taxon>
        <taxon>Thelebolales</taxon>
        <taxon>Thelebolaceae</taxon>
        <taxon>Pseudogymnoascus</taxon>
    </lineage>
</organism>
<gene>
    <name evidence="2" type="ORF">VE01_08101</name>
</gene>
<reference evidence="3" key="2">
    <citation type="journal article" date="2018" name="Nat. Commun.">
        <title>Extreme sensitivity to ultraviolet light in the fungal pathogen causing white-nose syndrome of bats.</title>
        <authorList>
            <person name="Palmer J.M."/>
            <person name="Drees K.P."/>
            <person name="Foster J.T."/>
            <person name="Lindner D.L."/>
        </authorList>
    </citation>
    <scope>NUCLEOTIDE SEQUENCE [LARGE SCALE GENOMIC DNA]</scope>
    <source>
        <strain evidence="3">UAMH 10579</strain>
    </source>
</reference>
<dbReference type="PANTHER" id="PTHR43103">
    <property type="entry name" value="NUCLEOSIDE-DIPHOSPHATE-SUGAR EPIMERASE"/>
    <property type="match status" value="1"/>
</dbReference>
<evidence type="ECO:0000313" key="2">
    <source>
        <dbReference type="EMBL" id="OBT93723.1"/>
    </source>
</evidence>
<proteinExistence type="predicted"/>
<dbReference type="AlphaFoldDB" id="A0A1B8GD21"/>
<dbReference type="EMBL" id="KV460250">
    <property type="protein sequence ID" value="OBT93723.1"/>
    <property type="molecule type" value="Genomic_DNA"/>
</dbReference>
<dbReference type="Gene3D" id="3.40.50.720">
    <property type="entry name" value="NAD(P)-binding Rossmann-like Domain"/>
    <property type="match status" value="1"/>
</dbReference>
<reference evidence="2 3" key="1">
    <citation type="submission" date="2016-03" db="EMBL/GenBank/DDBJ databases">
        <title>Comparative genomics of Pseudogymnoascus destructans, the fungus causing white-nose syndrome of bats.</title>
        <authorList>
            <person name="Palmer J.M."/>
            <person name="Drees K.P."/>
            <person name="Foster J.T."/>
            <person name="Lindner D.L."/>
        </authorList>
    </citation>
    <scope>NUCLEOTIDE SEQUENCE [LARGE SCALE GENOMIC DNA]</scope>
    <source>
        <strain evidence="2 3">UAMH 10579</strain>
    </source>
</reference>
<accession>A0A1B8GD21</accession>
<dbReference type="InterPro" id="IPR001509">
    <property type="entry name" value="Epimerase_deHydtase"/>
</dbReference>
<sequence>MGKRVIFTGGSGKAGRHVIPELLKKGHEVLNLDLEPLNQPNVYTLKTDLTQPGQVFNALCGQFKLSSPNPPGTPPTPHAVIHFAGMARNMLCTDDETFRINTLSAYNVIDAACKLGVKKIILASTGSVYGVAFASGDIDYESFPIDEEIDVNPMDTYAISKMCIERIARGFARRFDVDIYCLRIGNVIEPHEYKDDLFHSYVNEPQKWKNHSWSYTDARDLGQICNLGLEKSGLGFQVFNATNDSITSKNSTMKFLKEQCPNTPFTREMGEFEAPMSNVKVKEVLGFKEEHHWENYFPVVGK</sequence>
<dbReference type="InterPro" id="IPR036291">
    <property type="entry name" value="NAD(P)-bd_dom_sf"/>
</dbReference>
<dbReference type="GeneID" id="28841487"/>
<dbReference type="Proteomes" id="UP000091956">
    <property type="component" value="Unassembled WGS sequence"/>
</dbReference>
<dbReference type="STRING" id="342668.A0A1B8GD21"/>
<dbReference type="SUPFAM" id="SSF51735">
    <property type="entry name" value="NAD(P)-binding Rossmann-fold domains"/>
    <property type="match status" value="1"/>
</dbReference>
<feature type="domain" description="NAD-dependent epimerase/dehydratase" evidence="1">
    <location>
        <begin position="6"/>
        <end position="194"/>
    </location>
</feature>
<dbReference type="RefSeq" id="XP_018127456.1">
    <property type="nucleotide sequence ID" value="XM_018277529.2"/>
</dbReference>
<dbReference type="PANTHER" id="PTHR43103:SF6">
    <property type="entry name" value="PUTATIVE-RELATED"/>
    <property type="match status" value="1"/>
</dbReference>
<name>A0A1B8GD21_9PEZI</name>
<dbReference type="OrthoDB" id="202470at2759"/>
<evidence type="ECO:0000313" key="3">
    <source>
        <dbReference type="Proteomes" id="UP000091956"/>
    </source>
</evidence>
<keyword evidence="3" id="KW-1185">Reference proteome</keyword>
<dbReference type="CDD" id="cd08946">
    <property type="entry name" value="SDR_e"/>
    <property type="match status" value="1"/>
</dbReference>
<protein>
    <recommendedName>
        <fullName evidence="1">NAD-dependent epimerase/dehydratase domain-containing protein</fullName>
    </recommendedName>
</protein>
<dbReference type="Pfam" id="PF01370">
    <property type="entry name" value="Epimerase"/>
    <property type="match status" value="1"/>
</dbReference>